<feature type="compositionally biased region" description="Basic and acidic residues" evidence="1">
    <location>
        <begin position="133"/>
        <end position="146"/>
    </location>
</feature>
<name>A0A7J6L4G6_PERCH</name>
<dbReference type="Proteomes" id="UP000591131">
    <property type="component" value="Unassembled WGS sequence"/>
</dbReference>
<reference evidence="2 3" key="1">
    <citation type="submission" date="2020-04" db="EMBL/GenBank/DDBJ databases">
        <title>Perkinsus chesapeaki whole genome sequence.</title>
        <authorList>
            <person name="Bogema D.R."/>
        </authorList>
    </citation>
    <scope>NUCLEOTIDE SEQUENCE [LARGE SCALE GENOMIC DNA]</scope>
    <source>
        <strain evidence="2">ATCC PRA-425</strain>
    </source>
</reference>
<dbReference type="AlphaFoldDB" id="A0A7J6L4G6"/>
<evidence type="ECO:0000256" key="1">
    <source>
        <dbReference type="SAM" id="MobiDB-lite"/>
    </source>
</evidence>
<gene>
    <name evidence="2" type="ORF">FOL47_010118</name>
</gene>
<dbReference type="EMBL" id="JAAPAO010000758">
    <property type="protein sequence ID" value="KAF4654142.1"/>
    <property type="molecule type" value="Genomic_DNA"/>
</dbReference>
<accession>A0A7J6L4G6</accession>
<keyword evidence="3" id="KW-1185">Reference proteome</keyword>
<feature type="region of interest" description="Disordered" evidence="1">
    <location>
        <begin position="127"/>
        <end position="146"/>
    </location>
</feature>
<comment type="caution">
    <text evidence="2">The sequence shown here is derived from an EMBL/GenBank/DDBJ whole genome shotgun (WGS) entry which is preliminary data.</text>
</comment>
<proteinExistence type="predicted"/>
<evidence type="ECO:0000313" key="2">
    <source>
        <dbReference type="EMBL" id="KAF4654142.1"/>
    </source>
</evidence>
<protein>
    <submittedName>
        <fullName evidence="2">Uncharacterized protein</fullName>
    </submittedName>
</protein>
<feature type="non-terminal residue" evidence="2">
    <location>
        <position position="146"/>
    </location>
</feature>
<feature type="region of interest" description="Disordered" evidence="1">
    <location>
        <begin position="101"/>
        <end position="122"/>
    </location>
</feature>
<organism evidence="2 3">
    <name type="scientific">Perkinsus chesapeaki</name>
    <name type="common">Clam parasite</name>
    <name type="synonym">Perkinsus andrewsi</name>
    <dbReference type="NCBI Taxonomy" id="330153"/>
    <lineage>
        <taxon>Eukaryota</taxon>
        <taxon>Sar</taxon>
        <taxon>Alveolata</taxon>
        <taxon>Perkinsozoa</taxon>
        <taxon>Perkinsea</taxon>
        <taxon>Perkinsida</taxon>
        <taxon>Perkinsidae</taxon>
        <taxon>Perkinsus</taxon>
    </lineage>
</organism>
<evidence type="ECO:0000313" key="3">
    <source>
        <dbReference type="Proteomes" id="UP000591131"/>
    </source>
</evidence>
<sequence length="146" mass="16269">MGGNDKCQPTRAISLPDCARVPVGDMSGEDLVKRACQRLGKSREEEATWSQYLKDQWLDGRGSLASLSESDWDKLRMPIGLRAELKKLVREGETKVCRSHEREVITGSKMQGSGNARLDGNFESPSWGGVDFSNKHTEMHGMKETN</sequence>